<gene>
    <name evidence="2" type="ORF">D2V17_04010</name>
</gene>
<protein>
    <submittedName>
        <fullName evidence="2">Uncharacterized protein</fullName>
    </submittedName>
</protein>
<dbReference type="AlphaFoldDB" id="A0A3A1PAW7"/>
<dbReference type="Proteomes" id="UP000265366">
    <property type="component" value="Unassembled WGS sequence"/>
</dbReference>
<accession>A0A3A1PAW7</accession>
<dbReference type="RefSeq" id="WP_119591841.1">
    <property type="nucleotide sequence ID" value="NZ_QXFM01000031.1"/>
</dbReference>
<evidence type="ECO:0000256" key="1">
    <source>
        <dbReference type="SAM" id="MobiDB-lite"/>
    </source>
</evidence>
<comment type="caution">
    <text evidence="2">The sequence shown here is derived from an EMBL/GenBank/DDBJ whole genome shotgun (WGS) entry which is preliminary data.</text>
</comment>
<evidence type="ECO:0000313" key="3">
    <source>
        <dbReference type="Proteomes" id="UP000265366"/>
    </source>
</evidence>
<name>A0A3A1PAW7_9SPHN</name>
<feature type="region of interest" description="Disordered" evidence="1">
    <location>
        <begin position="37"/>
        <end position="131"/>
    </location>
</feature>
<dbReference type="EMBL" id="QXFM01000031">
    <property type="protein sequence ID" value="RIV90874.1"/>
    <property type="molecule type" value="Genomic_DNA"/>
</dbReference>
<sequence length="131" mass="13705">MERGFLKLVAGALVIGALMVFAAVHLIGTETNKGRLAQIADQPPAPAIGPEAAATPQPIPQPEPDTVYEDDGWYGEDSDGDGLAPAPFDPSPQHDDLPPEDLRFAPRPEPGVGQPQMVVPDGAVPIQTPAQ</sequence>
<feature type="compositionally biased region" description="Acidic residues" evidence="1">
    <location>
        <begin position="66"/>
        <end position="80"/>
    </location>
</feature>
<keyword evidence="3" id="KW-1185">Reference proteome</keyword>
<feature type="compositionally biased region" description="Low complexity" evidence="1">
    <location>
        <begin position="37"/>
        <end position="56"/>
    </location>
</feature>
<reference evidence="2 3" key="1">
    <citation type="submission" date="2018-08" db="EMBL/GenBank/DDBJ databases">
        <title>Erythrobacter zhengii sp.nov., a bacterium isolated from deep-sea sediment.</title>
        <authorList>
            <person name="Fang C."/>
            <person name="Wu Y.-H."/>
            <person name="Sun C."/>
            <person name="Wang H."/>
            <person name="Cheng H."/>
            <person name="Meng F.-X."/>
            <person name="Wang C.-S."/>
            <person name="Xu X.-W."/>
        </authorList>
    </citation>
    <scope>NUCLEOTIDE SEQUENCE [LARGE SCALE GENOMIC DNA]</scope>
    <source>
        <strain evidence="2 3">CCTCC AB 2015396</strain>
    </source>
</reference>
<organism evidence="2 3">
    <name type="scientific">Aurantiacibacter xanthus</name>
    <dbReference type="NCBI Taxonomy" id="1784712"/>
    <lineage>
        <taxon>Bacteria</taxon>
        <taxon>Pseudomonadati</taxon>
        <taxon>Pseudomonadota</taxon>
        <taxon>Alphaproteobacteria</taxon>
        <taxon>Sphingomonadales</taxon>
        <taxon>Erythrobacteraceae</taxon>
        <taxon>Aurantiacibacter</taxon>
    </lineage>
</organism>
<feature type="compositionally biased region" description="Basic and acidic residues" evidence="1">
    <location>
        <begin position="92"/>
        <end position="106"/>
    </location>
</feature>
<dbReference type="OrthoDB" id="9845243at2"/>
<proteinExistence type="predicted"/>
<evidence type="ECO:0000313" key="2">
    <source>
        <dbReference type="EMBL" id="RIV90874.1"/>
    </source>
</evidence>